<dbReference type="GO" id="GO:0055085">
    <property type="term" value="P:transmembrane transport"/>
    <property type="evidence" value="ECO:0007669"/>
    <property type="project" value="InterPro"/>
</dbReference>
<dbReference type="Pfam" id="PF00005">
    <property type="entry name" value="ABC_tran"/>
    <property type="match status" value="1"/>
</dbReference>
<evidence type="ECO:0000259" key="9">
    <source>
        <dbReference type="PROSITE" id="PS50893"/>
    </source>
</evidence>
<dbReference type="SUPFAM" id="SSF161098">
    <property type="entry name" value="MetI-like"/>
    <property type="match status" value="1"/>
</dbReference>
<evidence type="ECO:0000256" key="6">
    <source>
        <dbReference type="ARBA" id="ARBA00022989"/>
    </source>
</evidence>
<evidence type="ECO:0000313" key="12">
    <source>
        <dbReference type="Proteomes" id="UP000434342"/>
    </source>
</evidence>
<gene>
    <name evidence="11" type="ORF">FYJ69_10150</name>
</gene>
<evidence type="ECO:0000256" key="4">
    <source>
        <dbReference type="ARBA" id="ARBA00022741"/>
    </source>
</evidence>
<evidence type="ECO:0000256" key="7">
    <source>
        <dbReference type="ARBA" id="ARBA00023136"/>
    </source>
</evidence>
<dbReference type="GO" id="GO:0005886">
    <property type="term" value="C:plasma membrane"/>
    <property type="evidence" value="ECO:0007669"/>
    <property type="project" value="UniProtKB-SubCell"/>
</dbReference>
<evidence type="ECO:0000256" key="3">
    <source>
        <dbReference type="ARBA" id="ARBA00022692"/>
    </source>
</evidence>
<dbReference type="InterPro" id="IPR050166">
    <property type="entry name" value="ABC_transporter_ATP-bind"/>
</dbReference>
<dbReference type="InterPro" id="IPR003593">
    <property type="entry name" value="AAA+_ATPase"/>
</dbReference>
<comment type="caution">
    <text evidence="11">The sequence shown here is derived from an EMBL/GenBank/DDBJ whole genome shotgun (WGS) entry which is preliminary data.</text>
</comment>
<dbReference type="AlphaFoldDB" id="A0A6N7WWS7"/>
<dbReference type="PANTHER" id="PTHR42788">
    <property type="entry name" value="TAURINE IMPORT ATP-BINDING PROTEIN-RELATED"/>
    <property type="match status" value="1"/>
</dbReference>
<feature type="transmembrane region" description="Helical" evidence="8">
    <location>
        <begin position="121"/>
        <end position="138"/>
    </location>
</feature>
<dbReference type="GO" id="GO:0005524">
    <property type="term" value="F:ATP binding"/>
    <property type="evidence" value="ECO:0007669"/>
    <property type="project" value="UniProtKB-KW"/>
</dbReference>
<evidence type="ECO:0000256" key="5">
    <source>
        <dbReference type="ARBA" id="ARBA00022840"/>
    </source>
</evidence>
<comment type="subcellular location">
    <subcellularLocation>
        <location evidence="8">Cell membrane</location>
        <topology evidence="8">Multi-pass membrane protein</topology>
    </subcellularLocation>
    <subcellularLocation>
        <location evidence="1">Membrane</location>
        <topology evidence="1">Multi-pass membrane protein</topology>
    </subcellularLocation>
</comment>
<keyword evidence="5 11" id="KW-0067">ATP-binding</keyword>
<dbReference type="InterPro" id="IPR000515">
    <property type="entry name" value="MetI-like"/>
</dbReference>
<feature type="transmembrane region" description="Helical" evidence="8">
    <location>
        <begin position="54"/>
        <end position="80"/>
    </location>
</feature>
<evidence type="ECO:0000256" key="8">
    <source>
        <dbReference type="RuleBase" id="RU363032"/>
    </source>
</evidence>
<dbReference type="InterPro" id="IPR027417">
    <property type="entry name" value="P-loop_NTPase"/>
</dbReference>
<dbReference type="PANTHER" id="PTHR42788:SF19">
    <property type="entry name" value="ALIPHATIC SULFONATES IMPORT ATP-BINDING PROTEIN SSUB 2"/>
    <property type="match status" value="1"/>
</dbReference>
<name>A0A6N7WWS7_9ACTN</name>
<evidence type="ECO:0000256" key="2">
    <source>
        <dbReference type="ARBA" id="ARBA00022448"/>
    </source>
</evidence>
<dbReference type="PROSITE" id="PS00211">
    <property type="entry name" value="ABC_TRANSPORTER_1"/>
    <property type="match status" value="1"/>
</dbReference>
<feature type="transmembrane region" description="Helical" evidence="8">
    <location>
        <begin position="12"/>
        <end position="34"/>
    </location>
</feature>
<reference evidence="11 12" key="1">
    <citation type="submission" date="2019-08" db="EMBL/GenBank/DDBJ databases">
        <title>In-depth cultivation of the pig gut microbiome towards novel bacterial diversity and tailored functional studies.</title>
        <authorList>
            <person name="Wylensek D."/>
            <person name="Hitch T.C.A."/>
            <person name="Clavel T."/>
        </authorList>
    </citation>
    <scope>NUCLEOTIDE SEQUENCE [LARGE SCALE GENOMIC DNA]</scope>
    <source>
        <strain evidence="11 12">WB01_CNA04</strain>
    </source>
</reference>
<dbReference type="CDD" id="cd06261">
    <property type="entry name" value="TM_PBP2"/>
    <property type="match status" value="1"/>
</dbReference>
<comment type="similarity">
    <text evidence="8">Belongs to the binding-protein-dependent transport system permease family.</text>
</comment>
<feature type="transmembrane region" description="Helical" evidence="8">
    <location>
        <begin position="92"/>
        <end position="115"/>
    </location>
</feature>
<accession>A0A6N7WWS7</accession>
<evidence type="ECO:0000313" key="11">
    <source>
        <dbReference type="EMBL" id="MST61238.1"/>
    </source>
</evidence>
<dbReference type="RefSeq" id="WP_154542332.1">
    <property type="nucleotide sequence ID" value="NZ_JALEUD010000137.1"/>
</dbReference>
<organism evidence="11 12">
    <name type="scientific">Parafannyhessea umbonata</name>
    <dbReference type="NCBI Taxonomy" id="604330"/>
    <lineage>
        <taxon>Bacteria</taxon>
        <taxon>Bacillati</taxon>
        <taxon>Actinomycetota</taxon>
        <taxon>Coriobacteriia</taxon>
        <taxon>Coriobacteriales</taxon>
        <taxon>Atopobiaceae</taxon>
        <taxon>Parafannyhessea</taxon>
    </lineage>
</organism>
<keyword evidence="3 8" id="KW-0812">Transmembrane</keyword>
<proteinExistence type="inferred from homology"/>
<dbReference type="Pfam" id="PF00528">
    <property type="entry name" value="BPD_transp_1"/>
    <property type="match status" value="1"/>
</dbReference>
<dbReference type="SUPFAM" id="SSF52540">
    <property type="entry name" value="P-loop containing nucleoside triphosphate hydrolases"/>
    <property type="match status" value="1"/>
</dbReference>
<dbReference type="PROSITE" id="PS50928">
    <property type="entry name" value="ABC_TM1"/>
    <property type="match status" value="1"/>
</dbReference>
<dbReference type="Gene3D" id="3.40.50.300">
    <property type="entry name" value="P-loop containing nucleotide triphosphate hydrolases"/>
    <property type="match status" value="1"/>
</dbReference>
<keyword evidence="4" id="KW-0547">Nucleotide-binding</keyword>
<feature type="transmembrane region" description="Helical" evidence="8">
    <location>
        <begin position="213"/>
        <end position="233"/>
    </location>
</feature>
<evidence type="ECO:0000256" key="1">
    <source>
        <dbReference type="ARBA" id="ARBA00004141"/>
    </source>
</evidence>
<keyword evidence="2 8" id="KW-0813">Transport</keyword>
<dbReference type="EMBL" id="VUND01000003">
    <property type="protein sequence ID" value="MST61238.1"/>
    <property type="molecule type" value="Genomic_DNA"/>
</dbReference>
<sequence length="477" mass="50862">MTRRPKDILGRLAPVVPWIVAWQVASLVVGSSILMAGPVDTALRLIALLGEKSFLATVGFSLARIALGFLLAFALAVVLALVGRRHPLVDRLLSPGISALKSVPIVCIIVLLLMWVGSRSVSAIAVFLAVFPAVYFSCREALLHVDPKVSQMLGVFGVAPVRRFLAHTWPQVLPYLVGTSRNVCGMAWKAGVAAELIGSPMGSIGERIYNSKLLLDTAELFAWTIVIVVMSWLCERAFVAVLARTGSWSQRLSLCVGRPRDAYAQTGAQDQASRRNPAASPSPTILLKDASVGYKGTVVATGFNLAVLPGDHVLLADRSGAGKTTLLRTVAGLQDVLAGTCTCPARPTMAFQESRLVEEMSAVQNVLLVMGSARDVATCSRVRSLLSELLPEAALDVPVRELSGGQRRRVEIVRALAAPGDAVLLDEPFSSLDAASHEKAAAFVMRHLDGRALVVASHLPDDARLLDATSFSLKNGR</sequence>
<keyword evidence="6 8" id="KW-1133">Transmembrane helix</keyword>
<dbReference type="InterPro" id="IPR035906">
    <property type="entry name" value="MetI-like_sf"/>
</dbReference>
<feature type="domain" description="ABC transmembrane type-1" evidence="10">
    <location>
        <begin position="54"/>
        <end position="238"/>
    </location>
</feature>
<dbReference type="PROSITE" id="PS50893">
    <property type="entry name" value="ABC_TRANSPORTER_2"/>
    <property type="match status" value="1"/>
</dbReference>
<dbReference type="InterPro" id="IPR003439">
    <property type="entry name" value="ABC_transporter-like_ATP-bd"/>
</dbReference>
<dbReference type="SMART" id="SM00382">
    <property type="entry name" value="AAA"/>
    <property type="match status" value="1"/>
</dbReference>
<feature type="domain" description="ABC transporter" evidence="9">
    <location>
        <begin position="285"/>
        <end position="477"/>
    </location>
</feature>
<evidence type="ECO:0000259" key="10">
    <source>
        <dbReference type="PROSITE" id="PS50928"/>
    </source>
</evidence>
<protein>
    <submittedName>
        <fullName evidence="11">ATP-binding cassette domain-containing protein</fullName>
    </submittedName>
</protein>
<dbReference type="GO" id="GO:0016887">
    <property type="term" value="F:ATP hydrolysis activity"/>
    <property type="evidence" value="ECO:0007669"/>
    <property type="project" value="InterPro"/>
</dbReference>
<keyword evidence="7 8" id="KW-0472">Membrane</keyword>
<dbReference type="Proteomes" id="UP000434342">
    <property type="component" value="Unassembled WGS sequence"/>
</dbReference>
<dbReference type="InterPro" id="IPR017871">
    <property type="entry name" value="ABC_transporter-like_CS"/>
</dbReference>
<dbReference type="Gene3D" id="1.10.3720.10">
    <property type="entry name" value="MetI-like"/>
    <property type="match status" value="1"/>
</dbReference>